<evidence type="ECO:0000313" key="10">
    <source>
        <dbReference type="Proteomes" id="UP000596063"/>
    </source>
</evidence>
<keyword evidence="4" id="KW-0479">Metal-binding</keyword>
<keyword evidence="7" id="KW-0482">Metalloprotease</keyword>
<dbReference type="Proteomes" id="UP000596063">
    <property type="component" value="Chromosome"/>
</dbReference>
<evidence type="ECO:0000313" key="9">
    <source>
        <dbReference type="EMBL" id="QQD20040.1"/>
    </source>
</evidence>
<organism evidence="9 10">
    <name type="scientific">Spongiibacter nanhainus</name>
    <dbReference type="NCBI Taxonomy" id="2794344"/>
    <lineage>
        <taxon>Bacteria</taxon>
        <taxon>Pseudomonadati</taxon>
        <taxon>Pseudomonadota</taxon>
        <taxon>Gammaproteobacteria</taxon>
        <taxon>Cellvibrionales</taxon>
        <taxon>Spongiibacteraceae</taxon>
        <taxon>Spongiibacter</taxon>
    </lineage>
</organism>
<dbReference type="InterPro" id="IPR016047">
    <property type="entry name" value="M23ase_b-sheet_dom"/>
</dbReference>
<dbReference type="InterPro" id="IPR045834">
    <property type="entry name" value="Csd3_N2"/>
</dbReference>
<dbReference type="InterPro" id="IPR011055">
    <property type="entry name" value="Dup_hybrid_motif"/>
</dbReference>
<gene>
    <name evidence="9" type="ORF">I6N98_02665</name>
</gene>
<dbReference type="GO" id="GO:0030313">
    <property type="term" value="C:cell envelope"/>
    <property type="evidence" value="ECO:0007669"/>
    <property type="project" value="UniProtKB-SubCell"/>
</dbReference>
<keyword evidence="6" id="KW-0862">Zinc</keyword>
<dbReference type="CDD" id="cd12797">
    <property type="entry name" value="M23_peptidase"/>
    <property type="match status" value="1"/>
</dbReference>
<proteinExistence type="predicted"/>
<keyword evidence="10" id="KW-1185">Reference proteome</keyword>
<evidence type="ECO:0000256" key="6">
    <source>
        <dbReference type="ARBA" id="ARBA00022833"/>
    </source>
</evidence>
<dbReference type="FunFam" id="2.70.70.10:FF:000002">
    <property type="entry name" value="Murein DD-endopeptidase MepM"/>
    <property type="match status" value="1"/>
</dbReference>
<dbReference type="AlphaFoldDB" id="A0A7T4R4A5"/>
<name>A0A7T4R4A5_9GAMM</name>
<dbReference type="Pfam" id="PF22310">
    <property type="entry name" value="NMB0315_dom_I"/>
    <property type="match status" value="1"/>
</dbReference>
<dbReference type="PROSITE" id="PS51782">
    <property type="entry name" value="LYSM"/>
    <property type="match status" value="1"/>
</dbReference>
<keyword evidence="3" id="KW-0645">Protease</keyword>
<reference evidence="9 10" key="1">
    <citation type="submission" date="2020-12" db="EMBL/GenBank/DDBJ databases">
        <authorList>
            <person name="Shan Y."/>
        </authorList>
    </citation>
    <scope>NUCLEOTIDE SEQUENCE [LARGE SCALE GENOMIC DNA]</scope>
    <source>
        <strain evidence="10">csc3.9</strain>
    </source>
</reference>
<comment type="subcellular location">
    <subcellularLocation>
        <location evidence="2">Cell envelope</location>
    </subcellularLocation>
</comment>
<evidence type="ECO:0000256" key="1">
    <source>
        <dbReference type="ARBA" id="ARBA00001947"/>
    </source>
</evidence>
<dbReference type="PANTHER" id="PTHR21666">
    <property type="entry name" value="PEPTIDASE-RELATED"/>
    <property type="match status" value="1"/>
</dbReference>
<dbReference type="GO" id="GO:0004222">
    <property type="term" value="F:metalloendopeptidase activity"/>
    <property type="evidence" value="ECO:0007669"/>
    <property type="project" value="TreeGrafter"/>
</dbReference>
<protein>
    <submittedName>
        <fullName evidence="9">Peptidoglycan DD-metalloendopeptidase family protein</fullName>
    </submittedName>
</protein>
<dbReference type="Pfam" id="PF19425">
    <property type="entry name" value="Csd3_N2"/>
    <property type="match status" value="1"/>
</dbReference>
<dbReference type="Gene3D" id="3.10.450.350">
    <property type="match status" value="2"/>
</dbReference>
<evidence type="ECO:0000256" key="4">
    <source>
        <dbReference type="ARBA" id="ARBA00022723"/>
    </source>
</evidence>
<keyword evidence="5" id="KW-0378">Hydrolase</keyword>
<evidence type="ECO:0000256" key="5">
    <source>
        <dbReference type="ARBA" id="ARBA00022801"/>
    </source>
</evidence>
<dbReference type="KEGG" id="snan:I6N98_02665"/>
<dbReference type="CDD" id="cd00118">
    <property type="entry name" value="LysM"/>
    <property type="match status" value="1"/>
</dbReference>
<dbReference type="EMBL" id="CP066167">
    <property type="protein sequence ID" value="QQD20040.1"/>
    <property type="molecule type" value="Genomic_DNA"/>
</dbReference>
<feature type="domain" description="LysM" evidence="8">
    <location>
        <begin position="87"/>
        <end position="135"/>
    </location>
</feature>
<evidence type="ECO:0000256" key="7">
    <source>
        <dbReference type="ARBA" id="ARBA00023049"/>
    </source>
</evidence>
<evidence type="ECO:0000256" key="2">
    <source>
        <dbReference type="ARBA" id="ARBA00004196"/>
    </source>
</evidence>
<accession>A0A7T4R4A5</accession>
<sequence length="453" mass="50124">MFNNDSQRHATLRKAAGKFPRRHLALAASTLLALGLSLLFLPGENAEAKRTAIPLNLELTPVAAIENETEEDVAAAPPVKAPEPEWSKVEVRPGDSLSSIFSRANLTPQELHEVLTTAPKAKALNKIQPGQTIAFQVDDDGALSAMSYQVDKLQSLVFERGVAGFTTTEVREKPEVRQRVASATITTSLYRAANEAGVSQNIIMELANIFGGVLDFVYDVRKDDFFIVIYEELYLHGEKLGSGQILAAQYFNQGRSFQAYRYIDAEGEVDYFSETGESMRKAFLRAPLDFTRISSRFDPKRLHPVFKTVRPHRGVDYAAPRGTPVYAAGDGRVIKSGYSKPNGNYVFIKHGEAYITKYLHLHKRAVGQGERVRQRETIGWVGSTGYATGPHLHYEFLVNGVHRNPATIVDKLPPPTRVGKSEMPDFLAQISGLQLQLRTYAAQRNYAADSGQG</sequence>
<dbReference type="InterPro" id="IPR050570">
    <property type="entry name" value="Cell_wall_metabolism_enzyme"/>
</dbReference>
<dbReference type="InterPro" id="IPR018392">
    <property type="entry name" value="LysM"/>
</dbReference>
<dbReference type="InterPro" id="IPR054512">
    <property type="entry name" value="NMB0315-like_N"/>
</dbReference>
<dbReference type="GO" id="GO:0006508">
    <property type="term" value="P:proteolysis"/>
    <property type="evidence" value="ECO:0007669"/>
    <property type="project" value="UniProtKB-KW"/>
</dbReference>
<dbReference type="PANTHER" id="PTHR21666:SF288">
    <property type="entry name" value="CELL DIVISION PROTEIN YTFB"/>
    <property type="match status" value="1"/>
</dbReference>
<dbReference type="SUPFAM" id="SSF51261">
    <property type="entry name" value="Duplicated hybrid motif"/>
    <property type="match status" value="1"/>
</dbReference>
<comment type="cofactor">
    <cofactor evidence="1">
        <name>Zn(2+)</name>
        <dbReference type="ChEBI" id="CHEBI:29105"/>
    </cofactor>
</comment>
<dbReference type="Gene3D" id="2.70.70.10">
    <property type="entry name" value="Glucose Permease (Domain IIA)"/>
    <property type="match status" value="1"/>
</dbReference>
<evidence type="ECO:0000256" key="3">
    <source>
        <dbReference type="ARBA" id="ARBA00022670"/>
    </source>
</evidence>
<evidence type="ECO:0000259" key="8">
    <source>
        <dbReference type="PROSITE" id="PS51782"/>
    </source>
</evidence>
<dbReference type="GO" id="GO:0046872">
    <property type="term" value="F:metal ion binding"/>
    <property type="evidence" value="ECO:0007669"/>
    <property type="project" value="UniProtKB-KW"/>
</dbReference>
<dbReference type="Pfam" id="PF01551">
    <property type="entry name" value="Peptidase_M23"/>
    <property type="match status" value="1"/>
</dbReference>